<sequence>MRIADETLDQLGKYYIHFNIWRRYHINFEQFVREAGTGLWKARMEHRREREYDRSRNL</sequence>
<proteinExistence type="predicted"/>
<protein>
    <submittedName>
        <fullName evidence="1">Uncharacterized protein</fullName>
    </submittedName>
</protein>
<name>A0A6C0QVI9_9BACL</name>
<dbReference type="EMBL" id="CP019717">
    <property type="protein sequence ID" value="QHZ52457.1"/>
    <property type="molecule type" value="Genomic_DNA"/>
</dbReference>
<dbReference type="AlphaFoldDB" id="A0A6C0QVI9"/>
<gene>
    <name evidence="1" type="ORF">ERICV_03346</name>
</gene>
<evidence type="ECO:0000313" key="1">
    <source>
        <dbReference type="EMBL" id="QHZ52457.1"/>
    </source>
</evidence>
<accession>A0A6C0QVI9</accession>
<organism evidence="1 2">
    <name type="scientific">Paenibacillus larvae subsp. larvae</name>
    <dbReference type="NCBI Taxonomy" id="147375"/>
    <lineage>
        <taxon>Bacteria</taxon>
        <taxon>Bacillati</taxon>
        <taxon>Bacillota</taxon>
        <taxon>Bacilli</taxon>
        <taxon>Bacillales</taxon>
        <taxon>Paenibacillaceae</taxon>
        <taxon>Paenibacillus</taxon>
    </lineage>
</organism>
<dbReference type="Proteomes" id="UP000464330">
    <property type="component" value="Chromosome"/>
</dbReference>
<reference evidence="1 2" key="1">
    <citation type="journal article" date="2020" name="Int. J. Med. Microbiol.">
        <title>Discovery of Paenibacillus larvae ERIC V: Phenotypic and genomic comparison to genotypes ERIC I-IV reveal different inventories of virulence factors which correlate with epidemiological prevalences of American Foulbrood.</title>
        <authorList>
            <person name="Beims H."/>
            <person name="Bunk B."/>
            <person name="Erler S."/>
            <person name="Mohr K.I."/>
            <person name="Sproer C."/>
            <person name="Pradella S."/>
            <person name="Gunther G."/>
            <person name="Rohde M."/>
            <person name="von der Ohe W."/>
            <person name="Steinert M."/>
        </authorList>
    </citation>
    <scope>NUCLEOTIDE SEQUENCE [LARGE SCALE GENOMIC DNA]</scope>
    <source>
        <strain evidence="1">Eric_V</strain>
    </source>
</reference>
<evidence type="ECO:0000313" key="2">
    <source>
        <dbReference type="Proteomes" id="UP000464330"/>
    </source>
</evidence>